<proteinExistence type="predicted"/>
<keyword evidence="1" id="KW-1185">Reference proteome</keyword>
<sequence length="171" mass="19523">MADMRMILDVCLLRRFAESRTKTPKKRSRDPIWDNFTEVYDLGELKIVTKHKTSLTSHCEHRHKDDQQPAKKIRASLATEVLSRMRSSIFPIDVKTVSMNYFRHKKIQSALAAALSIPAMSIKSSSSSDVSTVPFYVTKCSDSFKFRDFEISSAEPISDRAEQSEKSSRKS</sequence>
<evidence type="ECO:0000313" key="1">
    <source>
        <dbReference type="Proteomes" id="UP000887574"/>
    </source>
</evidence>
<name>A0A915DPE5_9BILA</name>
<evidence type="ECO:0000313" key="2">
    <source>
        <dbReference type="WBParaSite" id="jg22207"/>
    </source>
</evidence>
<protein>
    <submittedName>
        <fullName evidence="2">Uncharacterized protein</fullName>
    </submittedName>
</protein>
<dbReference type="AlphaFoldDB" id="A0A915DPE5"/>
<reference evidence="2" key="1">
    <citation type="submission" date="2022-11" db="UniProtKB">
        <authorList>
            <consortium name="WormBaseParasite"/>
        </authorList>
    </citation>
    <scope>IDENTIFICATION</scope>
</reference>
<organism evidence="1 2">
    <name type="scientific">Ditylenchus dipsaci</name>
    <dbReference type="NCBI Taxonomy" id="166011"/>
    <lineage>
        <taxon>Eukaryota</taxon>
        <taxon>Metazoa</taxon>
        <taxon>Ecdysozoa</taxon>
        <taxon>Nematoda</taxon>
        <taxon>Chromadorea</taxon>
        <taxon>Rhabditida</taxon>
        <taxon>Tylenchina</taxon>
        <taxon>Tylenchomorpha</taxon>
        <taxon>Sphaerularioidea</taxon>
        <taxon>Anguinidae</taxon>
        <taxon>Anguininae</taxon>
        <taxon>Ditylenchus</taxon>
    </lineage>
</organism>
<accession>A0A915DPE5</accession>
<dbReference type="WBParaSite" id="jg22207">
    <property type="protein sequence ID" value="jg22207"/>
    <property type="gene ID" value="jg22207"/>
</dbReference>
<dbReference type="Proteomes" id="UP000887574">
    <property type="component" value="Unplaced"/>
</dbReference>